<dbReference type="EMBL" id="AP018448">
    <property type="protein sequence ID" value="BBC36236.1"/>
    <property type="molecule type" value="Genomic_DNA"/>
</dbReference>
<dbReference type="Proteomes" id="UP001321542">
    <property type="component" value="Chromosome"/>
</dbReference>
<dbReference type="InterPro" id="IPR002059">
    <property type="entry name" value="CSP_DNA-bd"/>
</dbReference>
<organism evidence="2 3">
    <name type="scientific">Streptomyces graminofaciens</name>
    <dbReference type="NCBI Taxonomy" id="68212"/>
    <lineage>
        <taxon>Bacteria</taxon>
        <taxon>Bacillati</taxon>
        <taxon>Actinomycetota</taxon>
        <taxon>Actinomycetes</taxon>
        <taxon>Kitasatosporales</taxon>
        <taxon>Streptomycetaceae</taxon>
        <taxon>Streptomyces</taxon>
    </lineage>
</organism>
<evidence type="ECO:0000313" key="3">
    <source>
        <dbReference type="Proteomes" id="UP001321542"/>
    </source>
</evidence>
<dbReference type="Gene3D" id="2.40.50.140">
    <property type="entry name" value="Nucleic acid-binding proteins"/>
    <property type="match status" value="1"/>
</dbReference>
<gene>
    <name evidence="2" type="ORF">SGFS_075300</name>
</gene>
<keyword evidence="3" id="KW-1185">Reference proteome</keyword>
<evidence type="ECO:0000313" key="2">
    <source>
        <dbReference type="EMBL" id="BBC36236.1"/>
    </source>
</evidence>
<dbReference type="PROSITE" id="PS51857">
    <property type="entry name" value="CSD_2"/>
    <property type="match status" value="1"/>
</dbReference>
<evidence type="ECO:0000259" key="1">
    <source>
        <dbReference type="PROSITE" id="PS51857"/>
    </source>
</evidence>
<name>A0ABN5VRX6_9ACTN</name>
<protein>
    <recommendedName>
        <fullName evidence="1">CSD domain-containing protein</fullName>
    </recommendedName>
</protein>
<dbReference type="InterPro" id="IPR012340">
    <property type="entry name" value="NA-bd_OB-fold"/>
</dbReference>
<reference evidence="2 3" key="1">
    <citation type="journal article" date="2010" name="ChemBioChem">
        <title>Cloning and characterization of the biosynthetic gene cluster of 16-membered macrolide antibiotic FD-891: involvement of a dual functional cytochrome P450 monooxygenase catalyzing epoxidation and hydroxylation.</title>
        <authorList>
            <person name="Kudo F."/>
            <person name="Motegi A."/>
            <person name="Mizoue K."/>
            <person name="Eguchi T."/>
        </authorList>
    </citation>
    <scope>NUCLEOTIDE SEQUENCE [LARGE SCALE GENOMIC DNA]</scope>
    <source>
        <strain evidence="2 3">A-8890</strain>
    </source>
</reference>
<sequence>MPSGVVKWFDPCGVVGVIAQEGGAPDAVAYRSAIHGCADATLVEGDRVCFDVTQDSAGIRADNVHLLTCEAGCPPAEETAGRIGAARLPRPAWP</sequence>
<proteinExistence type="predicted"/>
<feature type="domain" description="CSD" evidence="1">
    <location>
        <begin position="1"/>
        <end position="66"/>
    </location>
</feature>
<accession>A0ABN5VRX6</accession>
<dbReference type="Pfam" id="PF00313">
    <property type="entry name" value="CSD"/>
    <property type="match status" value="1"/>
</dbReference>
<dbReference type="SUPFAM" id="SSF50249">
    <property type="entry name" value="Nucleic acid-binding proteins"/>
    <property type="match status" value="1"/>
</dbReference>
<reference evidence="2 3" key="2">
    <citation type="journal article" date="2023" name="ChemBioChem">
        <title>Acyltransferase Domain Exchange between Two Independent Type I Polyketide Synthases in the Same Producer Strain of Macrolide Antibiotics.</title>
        <authorList>
            <person name="Kudo F."/>
            <person name="Kishikawa K."/>
            <person name="Tsuboi K."/>
            <person name="Kido T."/>
            <person name="Usui T."/>
            <person name="Hashimoto J."/>
            <person name="Shin-Ya K."/>
            <person name="Miyanaga A."/>
            <person name="Eguchi T."/>
        </authorList>
    </citation>
    <scope>NUCLEOTIDE SEQUENCE [LARGE SCALE GENOMIC DNA]</scope>
    <source>
        <strain evidence="2 3">A-8890</strain>
    </source>
</reference>